<dbReference type="AlphaFoldDB" id="A0A9P3LRX7"/>
<dbReference type="PANTHER" id="PTHR20961">
    <property type="entry name" value="GLYCOSYLTRANSFERASE"/>
    <property type="match status" value="1"/>
</dbReference>
<keyword evidence="6 9" id="KW-0472">Membrane</keyword>
<feature type="domain" description="Glycosyltransferase 61 catalytic" evidence="10">
    <location>
        <begin position="438"/>
        <end position="520"/>
    </location>
</feature>
<organism evidence="11 12">
    <name type="scientific">Entomortierella parvispora</name>
    <dbReference type="NCBI Taxonomy" id="205924"/>
    <lineage>
        <taxon>Eukaryota</taxon>
        <taxon>Fungi</taxon>
        <taxon>Fungi incertae sedis</taxon>
        <taxon>Mucoromycota</taxon>
        <taxon>Mortierellomycotina</taxon>
        <taxon>Mortierellomycetes</taxon>
        <taxon>Mortierellales</taxon>
        <taxon>Mortierellaceae</taxon>
        <taxon>Entomortierella</taxon>
    </lineage>
</organism>
<dbReference type="OrthoDB" id="529273at2759"/>
<accession>A0A9P3LRX7</accession>
<evidence type="ECO:0000256" key="1">
    <source>
        <dbReference type="ARBA" id="ARBA00004167"/>
    </source>
</evidence>
<protein>
    <recommendedName>
        <fullName evidence="10">Glycosyltransferase 61 catalytic domain-containing protein</fullName>
    </recommendedName>
</protein>
<keyword evidence="7" id="KW-0325">Glycoprotein</keyword>
<dbReference type="GO" id="GO:0016020">
    <property type="term" value="C:membrane"/>
    <property type="evidence" value="ECO:0007669"/>
    <property type="project" value="UniProtKB-SubCell"/>
</dbReference>
<name>A0A9P3LRX7_9FUNG</name>
<evidence type="ECO:0000256" key="8">
    <source>
        <dbReference type="SAM" id="MobiDB-lite"/>
    </source>
</evidence>
<keyword evidence="4 9" id="KW-0812">Transmembrane</keyword>
<dbReference type="InterPro" id="IPR049625">
    <property type="entry name" value="Glyco_transf_61_cat"/>
</dbReference>
<evidence type="ECO:0000256" key="6">
    <source>
        <dbReference type="ARBA" id="ARBA00023136"/>
    </source>
</evidence>
<evidence type="ECO:0000313" key="12">
    <source>
        <dbReference type="Proteomes" id="UP000827284"/>
    </source>
</evidence>
<keyword evidence="2" id="KW-0328">Glycosyltransferase</keyword>
<evidence type="ECO:0000256" key="3">
    <source>
        <dbReference type="ARBA" id="ARBA00022679"/>
    </source>
</evidence>
<dbReference type="GO" id="GO:0016757">
    <property type="term" value="F:glycosyltransferase activity"/>
    <property type="evidence" value="ECO:0007669"/>
    <property type="project" value="UniProtKB-KW"/>
</dbReference>
<evidence type="ECO:0000256" key="5">
    <source>
        <dbReference type="ARBA" id="ARBA00022989"/>
    </source>
</evidence>
<dbReference type="Proteomes" id="UP000827284">
    <property type="component" value="Unassembled WGS sequence"/>
</dbReference>
<evidence type="ECO:0000256" key="7">
    <source>
        <dbReference type="ARBA" id="ARBA00023180"/>
    </source>
</evidence>
<evidence type="ECO:0000256" key="4">
    <source>
        <dbReference type="ARBA" id="ARBA00022692"/>
    </source>
</evidence>
<keyword evidence="3" id="KW-0808">Transferase</keyword>
<feature type="compositionally biased region" description="Basic and acidic residues" evidence="8">
    <location>
        <begin position="379"/>
        <end position="388"/>
    </location>
</feature>
<comment type="subcellular location">
    <subcellularLocation>
        <location evidence="1">Membrane</location>
        <topology evidence="1">Single-pass membrane protein</topology>
    </subcellularLocation>
</comment>
<reference evidence="11" key="1">
    <citation type="submission" date="2021-11" db="EMBL/GenBank/DDBJ databases">
        <authorList>
            <person name="Herlambang A."/>
            <person name="Guo Y."/>
            <person name="Takashima Y."/>
            <person name="Nishizawa T."/>
        </authorList>
    </citation>
    <scope>NUCLEOTIDE SEQUENCE</scope>
    <source>
        <strain evidence="11">E1425</strain>
    </source>
</reference>
<keyword evidence="12" id="KW-1185">Reference proteome</keyword>
<evidence type="ECO:0000256" key="2">
    <source>
        <dbReference type="ARBA" id="ARBA00022676"/>
    </source>
</evidence>
<evidence type="ECO:0000313" key="11">
    <source>
        <dbReference type="EMBL" id="GJJ68167.1"/>
    </source>
</evidence>
<keyword evidence="5 9" id="KW-1133">Transmembrane helix</keyword>
<feature type="transmembrane region" description="Helical" evidence="9">
    <location>
        <begin position="46"/>
        <end position="64"/>
    </location>
</feature>
<gene>
    <name evidence="11" type="ORF">EMPS_00513</name>
</gene>
<evidence type="ECO:0000256" key="9">
    <source>
        <dbReference type="SAM" id="Phobius"/>
    </source>
</evidence>
<evidence type="ECO:0000259" key="10">
    <source>
        <dbReference type="Pfam" id="PF04577"/>
    </source>
</evidence>
<dbReference type="InterPro" id="IPR007657">
    <property type="entry name" value="Glycosyltransferase_61"/>
</dbReference>
<dbReference type="EMBL" id="BQFW01000001">
    <property type="protein sequence ID" value="GJJ68167.1"/>
    <property type="molecule type" value="Genomic_DNA"/>
</dbReference>
<comment type="caution">
    <text evidence="11">The sequence shown here is derived from an EMBL/GenBank/DDBJ whole genome shotgun (WGS) entry which is preliminary data.</text>
</comment>
<proteinExistence type="predicted"/>
<reference evidence="11" key="2">
    <citation type="journal article" date="2022" name="Microbiol. Resour. Announc.">
        <title>Whole-Genome Sequence of Entomortierella parvispora E1425, a Mucoromycotan Fungus Associated with Burkholderiaceae-Related Endosymbiotic Bacteria.</title>
        <authorList>
            <person name="Herlambang A."/>
            <person name="Guo Y."/>
            <person name="Takashima Y."/>
            <person name="Narisawa K."/>
            <person name="Ohta H."/>
            <person name="Nishizawa T."/>
        </authorList>
    </citation>
    <scope>NUCLEOTIDE SEQUENCE</scope>
    <source>
        <strain evidence="11">E1425</strain>
    </source>
</reference>
<dbReference type="Pfam" id="PF04577">
    <property type="entry name" value="Glyco_transf_61"/>
    <property type="match status" value="1"/>
</dbReference>
<sequence length="782" mass="89139">MASYQLLPLTAGEEQGGVQSSHGKPVGKPARYLASVLPATRTRRRIVLIGLILSTGLLLLISLGQSVDLTLGRGESDSKGNTNVPPEAQWTAKTFVQDFELPEATWTCTDDGLSKNEQESKSNKRSRQCIVENFCVDRKGGFIRKDGIFRKNVPKVNLMSSDEESDQIWQPRMERSSWFGSKTIRAHYVNDTVFVHSFYSPYHFSHWLFNGMTPLYSTMKRFGHTKDSWTFRAGRFWADPIERQGTWEMDHFFQTGRELVLHEEEISTPFQTLPPKEAPICFRRAVIGLGSQCALSYCEKNIPTELYKSFRKEIADYYWKTPLTWQRHLENAQYAIDHGLDHQEHENGGHKMKKRWIHDSEDFEETQEPGNRSSIASMPEKRQEKGSDDATTQLKCLEIARYYNFERAVPGHGQEQGEVSSRVGQSYPDLVDLEATYENTVTPGGKRQLVVGILQRESSRRLLNADEMAEKLAEAGFRVKWMSFDHGCGIAETAYLLRDVNVLISPHGNGLGASIFMPSHDPVPSVISVDTSRYWENWFKFTATALGQRFVQTWCGPSQYADEETKDRCPYYKDPVGAAKLLESKPEVILGLPKDMIKSYNELQKMSGDQKRKLFKKQRDYVNSHPEAQKLAKEELDILIGPEHPGDLLEKYNTWDSWVFQSEYWKASPRWIDVPRTVEFIQKLQTEKEEEMVAEDTMKHNVTLGTSQRSYGLYIEYVRKGKACGPSACKDILERNVANTTSAFGTHSLDDTGLWGQPTSESEALRSGITTEMMEQGWTING</sequence>
<feature type="region of interest" description="Disordered" evidence="8">
    <location>
        <begin position="361"/>
        <end position="390"/>
    </location>
</feature>
<dbReference type="PANTHER" id="PTHR20961:SF38">
    <property type="entry name" value="PROTEIN O-LINKED-MANNOSE BETA-1,4-N-ACETYLGLUCOSAMINYLTRANSFERASE 2"/>
    <property type="match status" value="1"/>
</dbReference>